<keyword evidence="2" id="KW-1185">Reference proteome</keyword>
<reference evidence="1 2" key="1">
    <citation type="journal article" date="2006" name="Science">
        <title>The genome of black cottonwood, Populus trichocarpa (Torr. &amp; Gray).</title>
        <authorList>
            <person name="Tuskan G.A."/>
            <person name="Difazio S."/>
            <person name="Jansson S."/>
            <person name="Bohlmann J."/>
            <person name="Grigoriev I."/>
            <person name="Hellsten U."/>
            <person name="Putnam N."/>
            <person name="Ralph S."/>
            <person name="Rombauts S."/>
            <person name="Salamov A."/>
            <person name="Schein J."/>
            <person name="Sterck L."/>
            <person name="Aerts A."/>
            <person name="Bhalerao R.R."/>
            <person name="Bhalerao R.P."/>
            <person name="Blaudez D."/>
            <person name="Boerjan W."/>
            <person name="Brun A."/>
            <person name="Brunner A."/>
            <person name="Busov V."/>
            <person name="Campbell M."/>
            <person name="Carlson J."/>
            <person name="Chalot M."/>
            <person name="Chapman J."/>
            <person name="Chen G.L."/>
            <person name="Cooper D."/>
            <person name="Coutinho P.M."/>
            <person name="Couturier J."/>
            <person name="Covert S."/>
            <person name="Cronk Q."/>
            <person name="Cunningham R."/>
            <person name="Davis J."/>
            <person name="Degroeve S."/>
            <person name="Dejardin A."/>
            <person name="Depamphilis C."/>
            <person name="Detter J."/>
            <person name="Dirks B."/>
            <person name="Dubchak I."/>
            <person name="Duplessis S."/>
            <person name="Ehlting J."/>
            <person name="Ellis B."/>
            <person name="Gendler K."/>
            <person name="Goodstein D."/>
            <person name="Gribskov M."/>
            <person name="Grimwood J."/>
            <person name="Groover A."/>
            <person name="Gunter L."/>
            <person name="Hamberger B."/>
            <person name="Heinze B."/>
            <person name="Helariutta Y."/>
            <person name="Henrissat B."/>
            <person name="Holligan D."/>
            <person name="Holt R."/>
            <person name="Huang W."/>
            <person name="Islam-Faridi N."/>
            <person name="Jones S."/>
            <person name="Jones-Rhoades M."/>
            <person name="Jorgensen R."/>
            <person name="Joshi C."/>
            <person name="Kangasjarvi J."/>
            <person name="Karlsson J."/>
            <person name="Kelleher C."/>
            <person name="Kirkpatrick R."/>
            <person name="Kirst M."/>
            <person name="Kohler A."/>
            <person name="Kalluri U."/>
            <person name="Larimer F."/>
            <person name="Leebens-Mack J."/>
            <person name="Leple J.C."/>
            <person name="Locascio P."/>
            <person name="Lou Y."/>
            <person name="Lucas S."/>
            <person name="Martin F."/>
            <person name="Montanini B."/>
            <person name="Napoli C."/>
            <person name="Nelson D.R."/>
            <person name="Nelson C."/>
            <person name="Nieminen K."/>
            <person name="Nilsson O."/>
            <person name="Pereda V."/>
            <person name="Peter G."/>
            <person name="Philippe R."/>
            <person name="Pilate G."/>
            <person name="Poliakov A."/>
            <person name="Razumovskaya J."/>
            <person name="Richardson P."/>
            <person name="Rinaldi C."/>
            <person name="Ritland K."/>
            <person name="Rouze P."/>
            <person name="Ryaboy D."/>
            <person name="Schmutz J."/>
            <person name="Schrader J."/>
            <person name="Segerman B."/>
            <person name="Shin H."/>
            <person name="Siddiqui A."/>
            <person name="Sterky F."/>
            <person name="Terry A."/>
            <person name="Tsai C.J."/>
            <person name="Uberbacher E."/>
            <person name="Unneberg P."/>
            <person name="Vahala J."/>
            <person name="Wall K."/>
            <person name="Wessler S."/>
            <person name="Yang G."/>
            <person name="Yin T."/>
            <person name="Douglas C."/>
            <person name="Marra M."/>
            <person name="Sandberg G."/>
            <person name="Van de Peer Y."/>
            <person name="Rokhsar D."/>
        </authorList>
    </citation>
    <scope>NUCLEOTIDE SEQUENCE [LARGE SCALE GENOMIC DNA]</scope>
    <source>
        <strain evidence="2">cv. Nisqually</strain>
    </source>
</reference>
<accession>A0A3N7FWW7</accession>
<dbReference type="EMBL" id="CM009290">
    <property type="protein sequence ID" value="RQO86098.1"/>
    <property type="molecule type" value="Genomic_DNA"/>
</dbReference>
<sequence length="103" mass="11705">MELPNLQVLLLEQLSRIVCFSLGCYDFLFPHLEKLEVFECPKLITKFATTPNGSIRAQSEVSEVAEDSSTGCSAPISTCRTWTRNNGWYVVKEMKEGGEGRWW</sequence>
<dbReference type="InParanoid" id="A0A3N7FWW7"/>
<dbReference type="AlphaFoldDB" id="A0A3N7FWW7"/>
<gene>
    <name evidence="1" type="ORF">POPTR_001G434501</name>
</gene>
<evidence type="ECO:0000313" key="2">
    <source>
        <dbReference type="Proteomes" id="UP000006729"/>
    </source>
</evidence>
<organism evidence="1 2">
    <name type="scientific">Populus trichocarpa</name>
    <name type="common">Western balsam poplar</name>
    <name type="synonym">Populus balsamifera subsp. trichocarpa</name>
    <dbReference type="NCBI Taxonomy" id="3694"/>
    <lineage>
        <taxon>Eukaryota</taxon>
        <taxon>Viridiplantae</taxon>
        <taxon>Streptophyta</taxon>
        <taxon>Embryophyta</taxon>
        <taxon>Tracheophyta</taxon>
        <taxon>Spermatophyta</taxon>
        <taxon>Magnoliopsida</taxon>
        <taxon>eudicotyledons</taxon>
        <taxon>Gunneridae</taxon>
        <taxon>Pentapetalae</taxon>
        <taxon>rosids</taxon>
        <taxon>fabids</taxon>
        <taxon>Malpighiales</taxon>
        <taxon>Salicaceae</taxon>
        <taxon>Saliceae</taxon>
        <taxon>Populus</taxon>
    </lineage>
</organism>
<evidence type="ECO:0000313" key="1">
    <source>
        <dbReference type="EMBL" id="RQO86098.1"/>
    </source>
</evidence>
<proteinExistence type="predicted"/>
<protein>
    <submittedName>
        <fullName evidence="1">Uncharacterized protein</fullName>
    </submittedName>
</protein>
<dbReference type="Proteomes" id="UP000006729">
    <property type="component" value="Chromosome 1"/>
</dbReference>
<name>A0A3N7FWW7_POPTR</name>